<dbReference type="GO" id="GO:0046872">
    <property type="term" value="F:metal ion binding"/>
    <property type="evidence" value="ECO:0007669"/>
    <property type="project" value="UniProtKB-KW"/>
</dbReference>
<organism evidence="3 4">
    <name type="scientific">Malikia spinosa</name>
    <dbReference type="NCBI Taxonomy" id="86180"/>
    <lineage>
        <taxon>Bacteria</taxon>
        <taxon>Pseudomonadati</taxon>
        <taxon>Pseudomonadota</taxon>
        <taxon>Betaproteobacteria</taxon>
        <taxon>Burkholderiales</taxon>
        <taxon>Comamonadaceae</taxon>
        <taxon>Malikia</taxon>
    </lineage>
</organism>
<dbReference type="EMBL" id="VYSB01000003">
    <property type="protein sequence ID" value="MYZ51438.1"/>
    <property type="molecule type" value="Genomic_DNA"/>
</dbReference>
<name>A0A7C9MR33_9BURK</name>
<dbReference type="Gene3D" id="3.30.70.100">
    <property type="match status" value="1"/>
</dbReference>
<dbReference type="CDD" id="cd00371">
    <property type="entry name" value="HMA"/>
    <property type="match status" value="1"/>
</dbReference>
<accession>A0A7C9MR33</accession>
<keyword evidence="1" id="KW-0479">Metal-binding</keyword>
<dbReference type="AlphaFoldDB" id="A0A7C9MR33"/>
<dbReference type="InterPro" id="IPR036163">
    <property type="entry name" value="HMA_dom_sf"/>
</dbReference>
<dbReference type="PROSITE" id="PS50846">
    <property type="entry name" value="HMA_2"/>
    <property type="match status" value="1"/>
</dbReference>
<feature type="domain" description="HMA" evidence="2">
    <location>
        <begin position="2"/>
        <end position="67"/>
    </location>
</feature>
<gene>
    <name evidence="3" type="ORF">F5985_04630</name>
</gene>
<protein>
    <submittedName>
        <fullName evidence="3">Heavy-metal-associated domain-containing protein</fullName>
    </submittedName>
</protein>
<dbReference type="InterPro" id="IPR017969">
    <property type="entry name" value="Heavy-metal-associated_CS"/>
</dbReference>
<dbReference type="Proteomes" id="UP000481947">
    <property type="component" value="Unassembled WGS sequence"/>
</dbReference>
<proteinExistence type="predicted"/>
<evidence type="ECO:0000313" key="3">
    <source>
        <dbReference type="EMBL" id="MYZ51438.1"/>
    </source>
</evidence>
<dbReference type="RefSeq" id="WP_161124490.1">
    <property type="nucleotide sequence ID" value="NZ_VYSB01000003.1"/>
</dbReference>
<reference evidence="3 4" key="1">
    <citation type="submission" date="2019-09" db="EMBL/GenBank/DDBJ databases">
        <title>Identification of Malikia spinosa a prominent benzene-, toluene-, and ethylbenzene-degrading bacterium: enrichment, isolation and whole genome sequencing.</title>
        <authorList>
            <person name="Tancsics A."/>
            <person name="Revesz F."/>
            <person name="Kriszt B."/>
        </authorList>
    </citation>
    <scope>NUCLEOTIDE SEQUENCE [LARGE SCALE GENOMIC DNA]</scope>
    <source>
        <strain evidence="3 4">AB6</strain>
    </source>
</reference>
<dbReference type="InterPro" id="IPR006121">
    <property type="entry name" value="HMA_dom"/>
</dbReference>
<evidence type="ECO:0000256" key="1">
    <source>
        <dbReference type="ARBA" id="ARBA00022723"/>
    </source>
</evidence>
<evidence type="ECO:0000259" key="2">
    <source>
        <dbReference type="PROSITE" id="PS50846"/>
    </source>
</evidence>
<comment type="caution">
    <text evidence="3">The sequence shown here is derived from an EMBL/GenBank/DDBJ whole genome shotgun (WGS) entry which is preliminary data.</text>
</comment>
<sequence>MQNVELVVQGMSCGSCVKHVTKVLQAVEGVRRVEVDLAGGRVHVGGDLPQGVSPLIAALATEDYPAQLVSGAVDAATPAAVAPQPGVSKKSGC</sequence>
<dbReference type="SUPFAM" id="SSF55008">
    <property type="entry name" value="HMA, heavy metal-associated domain"/>
    <property type="match status" value="1"/>
</dbReference>
<dbReference type="Pfam" id="PF00403">
    <property type="entry name" value="HMA"/>
    <property type="match status" value="1"/>
</dbReference>
<evidence type="ECO:0000313" key="4">
    <source>
        <dbReference type="Proteomes" id="UP000481947"/>
    </source>
</evidence>
<dbReference type="PROSITE" id="PS01047">
    <property type="entry name" value="HMA_1"/>
    <property type="match status" value="1"/>
</dbReference>